<dbReference type="AlphaFoldDB" id="A0AAD9GLZ8"/>
<sequence>MACSKSCGSKAVDSNTALLPRVVHGAAEYKQVKRSLRRYDPNVFEERDSEEEEVDSAEEERSVTIPGLEKVDDVMPKITKVDDFVEKASKSSSKWKTLV</sequence>
<keyword evidence="3" id="KW-1185">Reference proteome</keyword>
<proteinExistence type="predicted"/>
<organism evidence="2 3">
    <name type="scientific">Phytophthora citrophthora</name>
    <dbReference type="NCBI Taxonomy" id="4793"/>
    <lineage>
        <taxon>Eukaryota</taxon>
        <taxon>Sar</taxon>
        <taxon>Stramenopiles</taxon>
        <taxon>Oomycota</taxon>
        <taxon>Peronosporomycetes</taxon>
        <taxon>Peronosporales</taxon>
        <taxon>Peronosporaceae</taxon>
        <taxon>Phytophthora</taxon>
    </lineage>
</organism>
<evidence type="ECO:0000256" key="1">
    <source>
        <dbReference type="SAM" id="MobiDB-lite"/>
    </source>
</evidence>
<evidence type="ECO:0000313" key="2">
    <source>
        <dbReference type="EMBL" id="KAK1941264.1"/>
    </source>
</evidence>
<dbReference type="EMBL" id="JASMQC010000012">
    <property type="protein sequence ID" value="KAK1941264.1"/>
    <property type="molecule type" value="Genomic_DNA"/>
</dbReference>
<name>A0AAD9GLZ8_9STRA</name>
<reference evidence="2" key="1">
    <citation type="submission" date="2023-08" db="EMBL/GenBank/DDBJ databases">
        <title>Reference Genome Resource for the Citrus Pathogen Phytophthora citrophthora.</title>
        <authorList>
            <person name="Moller H."/>
            <person name="Coetzee B."/>
            <person name="Rose L.J."/>
            <person name="Van Niekerk J.M."/>
        </authorList>
    </citation>
    <scope>NUCLEOTIDE SEQUENCE</scope>
    <source>
        <strain evidence="2">STE-U-9442</strain>
    </source>
</reference>
<accession>A0AAD9GLZ8</accession>
<feature type="region of interest" description="Disordered" evidence="1">
    <location>
        <begin position="43"/>
        <end position="64"/>
    </location>
</feature>
<feature type="compositionally biased region" description="Acidic residues" evidence="1">
    <location>
        <begin position="47"/>
        <end position="58"/>
    </location>
</feature>
<comment type="caution">
    <text evidence="2">The sequence shown here is derived from an EMBL/GenBank/DDBJ whole genome shotgun (WGS) entry which is preliminary data.</text>
</comment>
<protein>
    <submittedName>
        <fullName evidence="2">Uncharacterized protein</fullName>
    </submittedName>
</protein>
<dbReference type="Proteomes" id="UP001259832">
    <property type="component" value="Unassembled WGS sequence"/>
</dbReference>
<gene>
    <name evidence="2" type="ORF">P3T76_007130</name>
</gene>
<evidence type="ECO:0000313" key="3">
    <source>
        <dbReference type="Proteomes" id="UP001259832"/>
    </source>
</evidence>